<feature type="region of interest" description="Disordered" evidence="1">
    <location>
        <begin position="41"/>
        <end position="70"/>
    </location>
</feature>
<reference evidence="2" key="1">
    <citation type="submission" date="2022-11" db="EMBL/GenBank/DDBJ databases">
        <title>Centuries of genome instability and evolution in soft-shell clam transmissible cancer (bioRxiv).</title>
        <authorList>
            <person name="Hart S.F.M."/>
            <person name="Yonemitsu M.A."/>
            <person name="Giersch R.M."/>
            <person name="Beal B.F."/>
            <person name="Arriagada G."/>
            <person name="Davis B.W."/>
            <person name="Ostrander E.A."/>
            <person name="Goff S.P."/>
            <person name="Metzger M.J."/>
        </authorList>
    </citation>
    <scope>NUCLEOTIDE SEQUENCE</scope>
    <source>
        <strain evidence="2">MELC-2E11</strain>
        <tissue evidence="2">Siphon/mantle</tissue>
    </source>
</reference>
<gene>
    <name evidence="2" type="ORF">MAR_031975</name>
</gene>
<protein>
    <submittedName>
        <fullName evidence="2">Uncharacterized protein</fullName>
    </submittedName>
</protein>
<dbReference type="EMBL" id="CP111021">
    <property type="protein sequence ID" value="WAR17381.1"/>
    <property type="molecule type" value="Genomic_DNA"/>
</dbReference>
<evidence type="ECO:0000313" key="2">
    <source>
        <dbReference type="EMBL" id="WAR17381.1"/>
    </source>
</evidence>
<dbReference type="Proteomes" id="UP001164746">
    <property type="component" value="Chromosome 10"/>
</dbReference>
<evidence type="ECO:0000256" key="1">
    <source>
        <dbReference type="SAM" id="MobiDB-lite"/>
    </source>
</evidence>
<accession>A0ABY7FDN6</accession>
<organism evidence="2 3">
    <name type="scientific">Mya arenaria</name>
    <name type="common">Soft-shell clam</name>
    <dbReference type="NCBI Taxonomy" id="6604"/>
    <lineage>
        <taxon>Eukaryota</taxon>
        <taxon>Metazoa</taxon>
        <taxon>Spiralia</taxon>
        <taxon>Lophotrochozoa</taxon>
        <taxon>Mollusca</taxon>
        <taxon>Bivalvia</taxon>
        <taxon>Autobranchia</taxon>
        <taxon>Heteroconchia</taxon>
        <taxon>Euheterodonta</taxon>
        <taxon>Imparidentia</taxon>
        <taxon>Neoheterodontei</taxon>
        <taxon>Myida</taxon>
        <taxon>Myoidea</taxon>
        <taxon>Myidae</taxon>
        <taxon>Mya</taxon>
    </lineage>
</organism>
<evidence type="ECO:0000313" key="3">
    <source>
        <dbReference type="Proteomes" id="UP001164746"/>
    </source>
</evidence>
<keyword evidence="3" id="KW-1185">Reference proteome</keyword>
<name>A0ABY7FDN6_MYAAR</name>
<sequence>MTRDVLVLPAIDAVQLADGERLHAVERLHVDREPVAVTCGRGSTLLSGEKTGRPSGNQKRKHPHTLGLLH</sequence>
<proteinExistence type="predicted"/>